<dbReference type="InterPro" id="IPR007893">
    <property type="entry name" value="Spore_coat_U/FanG"/>
</dbReference>
<proteinExistence type="predicted"/>
<dbReference type="Proteomes" id="UP000235803">
    <property type="component" value="Unassembled WGS sequence"/>
</dbReference>
<dbReference type="AlphaFoldDB" id="A0A2N7U0N4"/>
<keyword evidence="3" id="KW-0946">Virion</keyword>
<gene>
    <name evidence="3" type="ORF">C1H69_15080</name>
</gene>
<evidence type="ECO:0000313" key="3">
    <source>
        <dbReference type="EMBL" id="PMR73994.1"/>
    </source>
</evidence>
<feature type="domain" description="Spore coat protein U/FanG" evidence="2">
    <location>
        <begin position="31"/>
        <end position="179"/>
    </location>
</feature>
<keyword evidence="4" id="KW-1185">Reference proteome</keyword>
<dbReference type="EMBL" id="PNRF01000031">
    <property type="protein sequence ID" value="PMR73994.1"/>
    <property type="molecule type" value="Genomic_DNA"/>
</dbReference>
<accession>A0A2N7U0N4</accession>
<feature type="signal peptide" evidence="1">
    <location>
        <begin position="1"/>
        <end position="26"/>
    </location>
</feature>
<comment type="caution">
    <text evidence="3">The sequence shown here is derived from an EMBL/GenBank/DDBJ whole genome shotgun (WGS) entry which is preliminary data.</text>
</comment>
<dbReference type="OrthoDB" id="7011154at2"/>
<dbReference type="RefSeq" id="WP_102654212.1">
    <property type="nucleotide sequence ID" value="NZ_PNRF01000031.1"/>
</dbReference>
<dbReference type="Pfam" id="PF05229">
    <property type="entry name" value="SCPU"/>
    <property type="match status" value="1"/>
</dbReference>
<dbReference type="SMART" id="SM00972">
    <property type="entry name" value="SCPU"/>
    <property type="match status" value="1"/>
</dbReference>
<reference evidence="3 4" key="1">
    <citation type="submission" date="2018-01" db="EMBL/GenBank/DDBJ databases">
        <title>Halomonas endophytica sp. nov., isolated from storage liquid in the stems of Populus euphratica.</title>
        <authorList>
            <person name="Chen C."/>
        </authorList>
    </citation>
    <scope>NUCLEOTIDE SEQUENCE [LARGE SCALE GENOMIC DNA]</scope>
    <source>
        <strain evidence="3 4">MC28</strain>
    </source>
</reference>
<dbReference type="PANTHER" id="PTHR37089">
    <property type="entry name" value="PROTEIN U-RELATED"/>
    <property type="match status" value="1"/>
</dbReference>
<name>A0A2N7U0N4_9GAMM</name>
<feature type="chain" id="PRO_5014620718" evidence="1">
    <location>
        <begin position="27"/>
        <end position="183"/>
    </location>
</feature>
<evidence type="ECO:0000256" key="1">
    <source>
        <dbReference type="SAM" id="SignalP"/>
    </source>
</evidence>
<evidence type="ECO:0000259" key="2">
    <source>
        <dbReference type="Pfam" id="PF05229"/>
    </source>
</evidence>
<dbReference type="PANTHER" id="PTHR37089:SF4">
    <property type="entry name" value="EXPORTED PROTEIN"/>
    <property type="match status" value="1"/>
</dbReference>
<keyword evidence="3" id="KW-0167">Capsid protein</keyword>
<organism evidence="3 4">
    <name type="scientific">Billgrantia endophytica</name>
    <dbReference type="NCBI Taxonomy" id="2033802"/>
    <lineage>
        <taxon>Bacteria</taxon>
        <taxon>Pseudomonadati</taxon>
        <taxon>Pseudomonadota</taxon>
        <taxon>Gammaproteobacteria</taxon>
        <taxon>Oceanospirillales</taxon>
        <taxon>Halomonadaceae</taxon>
        <taxon>Billgrantia</taxon>
    </lineage>
</organism>
<dbReference type="InterPro" id="IPR053167">
    <property type="entry name" value="Spore_coat_component"/>
</dbReference>
<sequence>MKSLASLLSGGVAALALAFAAAPGQAGTTTGFIDTTLVLMDSCAVNDSIAGSDADIDFGTLDFGQASTQFRRQDAVLVGSAGEGIMLRCSTGTSVSLKVLGGTNDAHGNPAQHALVNAQTGSQYIPYDLYLDRARTQVLPNNTAISIVGNGSNQQIELYARAFGAPGISTGIYTDVLTLQLEF</sequence>
<protein>
    <submittedName>
        <fullName evidence="3">Spore coat protein</fullName>
    </submittedName>
</protein>
<evidence type="ECO:0000313" key="4">
    <source>
        <dbReference type="Proteomes" id="UP000235803"/>
    </source>
</evidence>
<keyword evidence="1" id="KW-0732">Signal</keyword>